<keyword evidence="2" id="KW-1185">Reference proteome</keyword>
<sequence length="62" mass="7264">MAAGSDVIKFLTQRVVKYLDEPKSVRKERRITKKNEREPLLTYLFGVVPMGLGLVFRRKKKK</sequence>
<name>A0A160IPE8_9BACL</name>
<dbReference type="Pfam" id="PF14038">
    <property type="entry name" value="YqzE"/>
    <property type="match status" value="1"/>
</dbReference>
<dbReference type="KEGG" id="fpn:ABE65_013945"/>
<dbReference type="EMBL" id="CP015378">
    <property type="protein sequence ID" value="ANC77840.1"/>
    <property type="molecule type" value="Genomic_DNA"/>
</dbReference>
<evidence type="ECO:0000313" key="1">
    <source>
        <dbReference type="EMBL" id="ANC77840.1"/>
    </source>
</evidence>
<organism evidence="1 2">
    <name type="scientific">Fictibacillus phosphorivorans</name>
    <dbReference type="NCBI Taxonomy" id="1221500"/>
    <lineage>
        <taxon>Bacteria</taxon>
        <taxon>Bacillati</taxon>
        <taxon>Bacillota</taxon>
        <taxon>Bacilli</taxon>
        <taxon>Bacillales</taxon>
        <taxon>Fictibacillaceae</taxon>
        <taxon>Fictibacillus</taxon>
    </lineage>
</organism>
<dbReference type="STRING" id="1221500.ABE65_013945"/>
<accession>A0A160IPE8</accession>
<dbReference type="AlphaFoldDB" id="A0A160IPE8"/>
<proteinExistence type="predicted"/>
<protein>
    <submittedName>
        <fullName evidence="1">Uncharacterized protein</fullName>
    </submittedName>
</protein>
<reference evidence="1 2" key="1">
    <citation type="submission" date="2016-04" db="EMBL/GenBank/DDBJ databases">
        <title>Complete genome sequence of Fictibacillus phosphorivorans G25-29, a strain toxic to nematodes.</title>
        <authorList>
            <person name="Zheng Z."/>
        </authorList>
    </citation>
    <scope>NUCLEOTIDE SEQUENCE [LARGE SCALE GENOMIC DNA]</scope>
    <source>
        <strain evidence="1 2">G25-29</strain>
    </source>
</reference>
<evidence type="ECO:0000313" key="2">
    <source>
        <dbReference type="Proteomes" id="UP000076623"/>
    </source>
</evidence>
<gene>
    <name evidence="1" type="ORF">ABE65_013945</name>
</gene>
<dbReference type="OrthoDB" id="2691835at2"/>
<dbReference type="InterPro" id="IPR025622">
    <property type="entry name" value="YqzE"/>
</dbReference>
<dbReference type="RefSeq" id="WP_066396097.1">
    <property type="nucleotide sequence ID" value="NZ_CP015378.1"/>
</dbReference>
<dbReference type="Proteomes" id="UP000076623">
    <property type="component" value="Chromosome"/>
</dbReference>